<comment type="caution">
    <text evidence="2">The sequence shown here is derived from an EMBL/GenBank/DDBJ whole genome shotgun (WGS) entry which is preliminary data.</text>
</comment>
<feature type="chain" id="PRO_5045054876" description="AhpC/TSA family protein" evidence="1">
    <location>
        <begin position="23"/>
        <end position="191"/>
    </location>
</feature>
<dbReference type="Proteomes" id="UP001171916">
    <property type="component" value="Unassembled WGS sequence"/>
</dbReference>
<dbReference type="Gene3D" id="3.40.30.10">
    <property type="entry name" value="Glutaredoxin"/>
    <property type="match status" value="1"/>
</dbReference>
<dbReference type="InterPro" id="IPR036249">
    <property type="entry name" value="Thioredoxin-like_sf"/>
</dbReference>
<organism evidence="2 3">
    <name type="scientific">Algoriphagus sediminis</name>
    <dbReference type="NCBI Taxonomy" id="3057113"/>
    <lineage>
        <taxon>Bacteria</taxon>
        <taxon>Pseudomonadati</taxon>
        <taxon>Bacteroidota</taxon>
        <taxon>Cytophagia</taxon>
        <taxon>Cytophagales</taxon>
        <taxon>Cyclobacteriaceae</taxon>
        <taxon>Algoriphagus</taxon>
    </lineage>
</organism>
<keyword evidence="1" id="KW-0732">Signal</keyword>
<dbReference type="EMBL" id="JAUEPH010000001">
    <property type="protein sequence ID" value="MDN3202667.1"/>
    <property type="molecule type" value="Genomic_DNA"/>
</dbReference>
<evidence type="ECO:0000313" key="2">
    <source>
        <dbReference type="EMBL" id="MDN3202667.1"/>
    </source>
</evidence>
<proteinExistence type="predicted"/>
<dbReference type="PANTHER" id="PTHR43640">
    <property type="entry name" value="OS07G0260300 PROTEIN"/>
    <property type="match status" value="1"/>
</dbReference>
<protein>
    <recommendedName>
        <fullName evidence="4">AhpC/TSA family protein</fullName>
    </recommendedName>
</protein>
<dbReference type="SUPFAM" id="SSF52833">
    <property type="entry name" value="Thioredoxin-like"/>
    <property type="match status" value="1"/>
</dbReference>
<dbReference type="PANTHER" id="PTHR43640:SF1">
    <property type="entry name" value="THIOREDOXIN-DEPENDENT PEROXIREDOXIN"/>
    <property type="match status" value="1"/>
</dbReference>
<dbReference type="InterPro" id="IPR047262">
    <property type="entry name" value="PRX-like1"/>
</dbReference>
<evidence type="ECO:0000313" key="3">
    <source>
        <dbReference type="Proteomes" id="UP001171916"/>
    </source>
</evidence>
<gene>
    <name evidence="2" type="ORF">QVH07_00845</name>
</gene>
<name>A0ABT7Y832_9BACT</name>
<accession>A0ABT7Y832</accession>
<evidence type="ECO:0008006" key="4">
    <source>
        <dbReference type="Google" id="ProtNLM"/>
    </source>
</evidence>
<dbReference type="RefSeq" id="WP_289998218.1">
    <property type="nucleotide sequence ID" value="NZ_JAUEPH010000001.1"/>
</dbReference>
<evidence type="ECO:0000256" key="1">
    <source>
        <dbReference type="SAM" id="SignalP"/>
    </source>
</evidence>
<sequence>MKKLILLTFLFSFLFLSTEAQTIEDLSAKELMSGQDFMIGNQEIDKGLVLIFHTMGCPFVNMYENRLNYILDTYTSQGFSFVFVNPKKEELSDPTALRGHISEKNISIPYLMDENLVLTKFFEITKIPEIVLLTKGSDGIEVSYRGAFDNNPQVEASVTDRHFERAINQILKGETPSPAQVRAMGCNVRTF</sequence>
<feature type="signal peptide" evidence="1">
    <location>
        <begin position="1"/>
        <end position="22"/>
    </location>
</feature>
<reference evidence="2" key="1">
    <citation type="submission" date="2023-06" db="EMBL/GenBank/DDBJ databases">
        <title>Robiginitalea aurantiacus sp. nov. and Algoriphagus sediminis sp. nov., isolated from coastal sediment.</title>
        <authorList>
            <person name="Zhou Z.Y."/>
            <person name="An J."/>
            <person name="Jia Y.W."/>
            <person name="Du Z.J."/>
        </authorList>
    </citation>
    <scope>NUCLEOTIDE SEQUENCE</scope>
    <source>
        <strain evidence="2">C2-7</strain>
    </source>
</reference>
<keyword evidence="3" id="KW-1185">Reference proteome</keyword>